<sequence>MNPNRFTIPLPYNEGILIYQGFSPLLGAL</sequence>
<gene>
    <name evidence="1" type="ORF">VEGAS_37</name>
</gene>
<dbReference type="EMBL" id="KT361654">
    <property type="protein sequence ID" value="ALA12734.1"/>
    <property type="molecule type" value="Genomic_DNA"/>
</dbReference>
<keyword evidence="2" id="KW-1185">Reference proteome</keyword>
<evidence type="ECO:0000313" key="1">
    <source>
        <dbReference type="EMBL" id="ALA12734.1"/>
    </source>
</evidence>
<dbReference type="GeneID" id="26623359"/>
<organism evidence="1 2">
    <name type="scientific">Paenibacillus phage Vegas</name>
    <dbReference type="NCBI Taxonomy" id="1636261"/>
    <lineage>
        <taxon>Viruses</taxon>
        <taxon>Duplodnaviria</taxon>
        <taxon>Heunggongvirae</taxon>
        <taxon>Uroviricota</taxon>
        <taxon>Caudoviricetes</taxon>
        <taxon>Gochnauervirinae</taxon>
        <taxon>Vegasvirus</taxon>
        <taxon>Vegasvirus vegas</taxon>
    </lineage>
</organism>
<evidence type="ECO:0000313" key="2">
    <source>
        <dbReference type="Proteomes" id="UP000201675"/>
    </source>
</evidence>
<dbReference type="KEGG" id="vg:26623359"/>
<protein>
    <submittedName>
        <fullName evidence="1">Uncharacterized protein</fullName>
    </submittedName>
</protein>
<name>A0A0K2CYT3_9CAUD</name>
<dbReference type="Proteomes" id="UP000201675">
    <property type="component" value="Segment"/>
</dbReference>
<reference evidence="1 2" key="1">
    <citation type="journal article" date="2015" name="Genome Announc.">
        <title>Complete Genome Sequences of Nine Phages Capable of Infecting Paenibacillus larvae, the Causative Agent of American Foulbrood Disease in Honeybees.</title>
        <authorList>
            <person name="Tsourkas P.K."/>
            <person name="Yost D.G."/>
            <person name="Krohn A."/>
            <person name="LeBlanc L."/>
            <person name="Zhang A."/>
            <person name="Stamereilers C."/>
            <person name="Amy P.S."/>
        </authorList>
    </citation>
    <scope>NUCLEOTIDE SEQUENCE [LARGE SCALE GENOMIC DNA]</scope>
</reference>
<proteinExistence type="predicted"/>
<dbReference type="RefSeq" id="YP_009196136.1">
    <property type="nucleotide sequence ID" value="NC_028767.1"/>
</dbReference>
<accession>A0A0K2CYT3</accession>